<dbReference type="VEuPathDB" id="GiardiaDB:GL50581_3195"/>
<organism evidence="1 2">
    <name type="scientific">Giardia intestinalis</name>
    <name type="common">Giardia lamblia</name>
    <dbReference type="NCBI Taxonomy" id="5741"/>
    <lineage>
        <taxon>Eukaryota</taxon>
        <taxon>Metamonada</taxon>
        <taxon>Diplomonadida</taxon>
        <taxon>Hexamitidae</taxon>
        <taxon>Giardiinae</taxon>
        <taxon>Giardia</taxon>
    </lineage>
</organism>
<dbReference type="SMART" id="SM01411">
    <property type="entry name" value="Ephrin_rec_like"/>
    <property type="match status" value="3"/>
</dbReference>
<dbReference type="VEuPathDB" id="GiardiaDB:DHA2_152240"/>
<name>V6TQB0_GIAIN</name>
<gene>
    <name evidence="1" type="ORF">GSB_153106</name>
</gene>
<dbReference type="OrthoDB" id="430044at2759"/>
<dbReference type="InterPro" id="IPR009030">
    <property type="entry name" value="Growth_fac_rcpt_cys_sf"/>
</dbReference>
<accession>V6TQB0</accession>
<dbReference type="VEuPathDB" id="GiardiaDB:GL50581_673"/>
<dbReference type="SMART" id="SM00261">
    <property type="entry name" value="FU"/>
    <property type="match status" value="4"/>
</dbReference>
<dbReference type="EMBL" id="AHHH01000175">
    <property type="protein sequence ID" value="ESU40779.1"/>
    <property type="molecule type" value="Genomic_DNA"/>
</dbReference>
<dbReference type="SUPFAM" id="SSF57184">
    <property type="entry name" value="Growth factor receptor domain"/>
    <property type="match status" value="3"/>
</dbReference>
<dbReference type="Proteomes" id="UP000018040">
    <property type="component" value="Unassembled WGS sequence"/>
</dbReference>
<evidence type="ECO:0000313" key="2">
    <source>
        <dbReference type="Proteomes" id="UP000018040"/>
    </source>
</evidence>
<dbReference type="AlphaFoldDB" id="V6TQB0"/>
<dbReference type="InterPro" id="IPR052798">
    <property type="entry name" value="Giardia_VSA"/>
</dbReference>
<feature type="non-terminal residue" evidence="1">
    <location>
        <position position="1"/>
    </location>
</feature>
<dbReference type="Pfam" id="PF03302">
    <property type="entry name" value="VSP"/>
    <property type="match status" value="2"/>
</dbReference>
<dbReference type="Gene3D" id="2.10.220.10">
    <property type="entry name" value="Hormone Receptor, Insulin-like Growth Factor Receptor 1, Chain A, domain 2"/>
    <property type="match status" value="1"/>
</dbReference>
<reference evidence="2" key="1">
    <citation type="submission" date="2012-02" db="EMBL/GenBank/DDBJ databases">
        <title>Genome sequencing of Giardia lamblia Genotypes A2 and B isolates (DH and GS) and comparative analysis with the genomes of Genotypes A1 and E (WB and Pig).</title>
        <authorList>
            <person name="Adam R."/>
            <person name="Dahlstrom E."/>
            <person name="Martens C."/>
            <person name="Bruno D."/>
            <person name="Barbian K."/>
            <person name="Porcella S.F."/>
            <person name="Nash T."/>
        </authorList>
    </citation>
    <scope>NUCLEOTIDE SEQUENCE</scope>
    <source>
        <strain evidence="2">GS</strain>
    </source>
</reference>
<dbReference type="InterPro" id="IPR006212">
    <property type="entry name" value="Furin_repeat"/>
</dbReference>
<evidence type="ECO:0000313" key="1">
    <source>
        <dbReference type="EMBL" id="ESU40779.1"/>
    </source>
</evidence>
<protein>
    <submittedName>
        <fullName evidence="1">Variant-specific surface protein</fullName>
    </submittedName>
</protein>
<dbReference type="VEuPathDB" id="GiardiaDB:GL50803_00d103992"/>
<dbReference type="PANTHER" id="PTHR23275">
    <property type="entry name" value="CABRIOLET.-RELATED"/>
    <property type="match status" value="1"/>
</dbReference>
<reference evidence="1 2" key="2">
    <citation type="journal article" date="2013" name="Genome Biol. Evol.">
        <title>Genome sequencing of Giardia lamblia genotypes A2 and B isolates (DH and GS) and comparative analysis with the genomes of genotypes A1 and E (WB and Pig).</title>
        <authorList>
            <person name="Adam R.D."/>
            <person name="Dahlstrom E.W."/>
            <person name="Martens C.A."/>
            <person name="Bruno D.P."/>
            <person name="Barbian K.D."/>
            <person name="Ricklefs S.M."/>
            <person name="Hernandez M.M."/>
            <person name="Narla N.P."/>
            <person name="Patel R.B."/>
            <person name="Porcella S.F."/>
            <person name="Nash T.E."/>
        </authorList>
    </citation>
    <scope>NUCLEOTIDE SEQUENCE [LARGE SCALE GENOMIC DNA]</scope>
    <source>
        <strain evidence="1 2">GS</strain>
    </source>
</reference>
<dbReference type="InterPro" id="IPR005127">
    <property type="entry name" value="Giardia_VSP"/>
</dbReference>
<comment type="caution">
    <text evidence="1">The sequence shown here is derived from an EMBL/GenBank/DDBJ whole genome shotgun (WGS) entry which is preliminary data.</text>
</comment>
<dbReference type="VEuPathDB" id="GiardiaDB:QR46_0052"/>
<proteinExistence type="predicted"/>
<sequence>VCREARDGACMGYAEEARAERAGAGERIDKQGEPEMQREVKAAQVTCIEGTNTGQCKTGKCINIGEDRVCTDCGKAGEVPINGKCVAYNNDLVTTAGCTKNNGDPVDASSTTCGKCTKTGYFLHKGGCYAQATAPGSTICKTAGSTAGICEVCQAGYFKNPANVATSDSCIACGDTTGVTVSGATYKGVLNCAVCTAPQAGGSGEVATCTACVDGKYGDTCATDCNSSCKSCTGVGTAACTSCKDPSPYFKKGDGETGECVAEADCNGSYFPNDDVDGKKQCIPCGDSAHGGIDGCTTCAFSQVSGQSTLTCSVCTPDTKKPNADGTKCVDCAAAGCAKCSDEGVCVECDSSKYLTPTAQCVDSCDKLGGYYADSNVCKSCDPSCASCAAVGANKCLSCPAGKVLKYTSESSPTDGSCMDECKANTDGCADCGATIGGSRYCSKCNDASQAPLNGNCAANTARIQFCTKVDGGACTQCANGYFLLDGGCYETGRQPGKSVCTTANNGQCQTCANTLSPSNGVCPACPAGCSKCSGSSGSQTCSECLAGYYLSGTSCVKCSENGTNGGTNIQGIKDCMSYILPSGNQRPVARCSKIDSSTSGKRGDGVDKNGFSISVVTCASSLDTLTIGGLAEFFVNDRPIAIAGRYLLEEADLSAVYESTSLCNVPTRLLRRRLSKFFSEQVTTSISAHRE</sequence>
<dbReference type="PANTHER" id="PTHR23275:SF100">
    <property type="entry name" value="EGF-LIKE DOMAIN-CONTAINING PROTEIN"/>
    <property type="match status" value="1"/>
</dbReference>